<dbReference type="GO" id="GO:0016020">
    <property type="term" value="C:membrane"/>
    <property type="evidence" value="ECO:0007669"/>
    <property type="project" value="UniProtKB-SubCell"/>
</dbReference>
<evidence type="ECO:0000256" key="8">
    <source>
        <dbReference type="RuleBase" id="RU003755"/>
    </source>
</evidence>
<feature type="transmembrane region" description="Helical" evidence="10">
    <location>
        <begin position="403"/>
        <end position="420"/>
    </location>
</feature>
<feature type="transmembrane region" description="Helical" evidence="10">
    <location>
        <begin position="1167"/>
        <end position="1191"/>
    </location>
</feature>
<feature type="transmembrane region" description="Helical" evidence="10">
    <location>
        <begin position="760"/>
        <end position="782"/>
    </location>
</feature>
<protein>
    <recommendedName>
        <fullName evidence="11">G-protein coupled receptors family 1 profile domain-containing protein</fullName>
    </recommendedName>
</protein>
<dbReference type="PRINTS" id="PR00237">
    <property type="entry name" value="GPCRRHODOPSN"/>
</dbReference>
<feature type="region of interest" description="Disordered" evidence="9">
    <location>
        <begin position="472"/>
        <end position="502"/>
    </location>
</feature>
<feature type="transmembrane region" description="Helical" evidence="10">
    <location>
        <begin position="726"/>
        <end position="748"/>
    </location>
</feature>
<dbReference type="Proteomes" id="UP000719412">
    <property type="component" value="Unassembled WGS sequence"/>
</dbReference>
<keyword evidence="8" id="KW-0813">Transport</keyword>
<comment type="caution">
    <text evidence="12">The sequence shown here is derived from an EMBL/GenBank/DDBJ whole genome shotgun (WGS) entry which is preliminary data.</text>
</comment>
<name>A0A8J6HDX1_TENMO</name>
<dbReference type="GO" id="GO:0004930">
    <property type="term" value="F:G protein-coupled receptor activity"/>
    <property type="evidence" value="ECO:0007669"/>
    <property type="project" value="InterPro"/>
</dbReference>
<keyword evidence="4 8" id="KW-0812">Transmembrane</keyword>
<evidence type="ECO:0000256" key="3">
    <source>
        <dbReference type="ARBA" id="ARBA00010663"/>
    </source>
</evidence>
<dbReference type="InterPro" id="IPR036259">
    <property type="entry name" value="MFS_trans_sf"/>
</dbReference>
<dbReference type="InterPro" id="IPR000276">
    <property type="entry name" value="GPCR_Rhodpsn"/>
</dbReference>
<dbReference type="Pfam" id="PF00854">
    <property type="entry name" value="PTR2"/>
    <property type="match status" value="2"/>
</dbReference>
<sequence>MTDAKLGMESVSPVTLSSDWSRLARLLLLASLAAIGSVGNVFMISAVMIEDYLRKREPSSFFLLFPTHRLITPPPPPPPPPPPQCTIGDKLLWSSKQGIVMKVIVFFTNLQIDYEGVARVNQVVHTIFLHIDDDLECKRRASLEVSLQFASFFQYDVYYYKVVSCASTPKEKIEDRNEVDAGYWANKMQGLCYVFRISNTFVVSVALADLLVTGLVIPASAVVILAGLQDNLPVCKFQWFLAALCFLVTVLSLTAVAAENYVRLCCSSATYELLSRSKITAILLLFWSVSAVTSGLQFAPDLSFDYCTRRNPGLIPYQATVGVVFVFLPIILTFFSYVRTMCHIRRAKARPNFKPPVTFNWDNSLMHTNLYSFILFVFFWLPFGVVLAIATTKEVQDSLFYKLAWLAITKSCINSILYCITNRHFRGAYVNLFHYCCCKTTVTFSRRQRPEGIRPSGDVRVHIIPGYNMYCSPQRSREGQSKRCSSRPNEPNGLSRDDGKGPDGMTLVPWIKGQPLVWDVTVVDTLADSYVLKSSEVSGFGAEMACKRKHRKYSSIISSNYVFKGLAFETLGPWCKEAIDFINVIGNRLIAESGDSKSKKFLFERISLAIQRGNAASIRGTFPDSAILSEIIFLMILVIDLVADSNLDSSLNKSDPRFFAMSTVLKSKTESRLLVSVWVVLERFTTLSAVGLFLISVGTGGIKPCVAAFGGDQFRLPAQKDLLQHFFSLFYFTINLGGFVGMILTPILRKWVSCFGDDTCYALGFGFPAALMVLSLLVFIMGKPWYRLKTPKENVMLQFFKCTVYALAKRYKSRDSRFKRKHWLSLARDKYNGKLIQDIKVVFAILFLYIPLPIFWSLFDQQGSRWTFQASHMDGNVLGVQIVPDQMQVVNPAMVLVLIPIFDKLINPCFLKMHVMENALHRMAVGGLFASAAFLSAGVLELILETTYPKQPQEKHASINIINTLACDVKVHNPFNAVQEIESSGLHKFENIVCDNYTKYTLLVEASEKCGTIYFGRHRHNLEISAVELQTDTVLIGINIENKIQAYITDPVDYEKSLSGKPRLRVAYIKSSIHLHDVTVSLKNQAGLRDVYFVHSSNSSFLADSAYMELPQGVYDCVVASKEIPILYEESFNLDLGGVYSLVIRERNMKIEFFKLYVMSAPNTINILWLLPQYFLISVAEILFGVSGLEFSFTQAPKSMKTVTIAGWYLSVAVGNFLVILITQANFFKSQAQEFFLFAVVMIADMMVFIEMASNYKFVQLEADSSTNFAIPEQIPLLGVEKRVRCSQFEEEVGAASRNVRTVEHEEAVLNVFEEDGTRSIRTVSREMGLSKSSVQRVLADNRRHPYHYRRVQHLLPEDYPIRREFCLCAGSVEEDRIIGLPGLQI</sequence>
<evidence type="ECO:0000256" key="7">
    <source>
        <dbReference type="ARBA" id="ARBA00023136"/>
    </source>
</evidence>
<proteinExistence type="inferred from homology"/>
<dbReference type="SUPFAM" id="SSF81321">
    <property type="entry name" value="Family A G protein-coupled receptor-like"/>
    <property type="match status" value="1"/>
</dbReference>
<feature type="transmembrane region" description="Helical" evidence="10">
    <location>
        <begin position="841"/>
        <end position="859"/>
    </location>
</feature>
<comment type="similarity">
    <text evidence="2 8">Belongs to the major facilitator superfamily. Proton-dependent oligopeptide transporter (POT/PTR) (TC 2.A.17) family.</text>
</comment>
<dbReference type="InterPro" id="IPR018456">
    <property type="entry name" value="PTR2_symporter_CS"/>
</dbReference>
<feature type="transmembrane region" description="Helical" evidence="10">
    <location>
        <begin position="1203"/>
        <end position="1223"/>
    </location>
</feature>
<feature type="transmembrane region" description="Helical" evidence="10">
    <location>
        <begin position="319"/>
        <end position="338"/>
    </location>
</feature>
<dbReference type="Gene3D" id="1.20.1070.10">
    <property type="entry name" value="Rhodopsin 7-helix transmembrane proteins"/>
    <property type="match status" value="1"/>
</dbReference>
<evidence type="ECO:0000259" key="11">
    <source>
        <dbReference type="PROSITE" id="PS50262"/>
    </source>
</evidence>
<keyword evidence="7 10" id="KW-0472">Membrane</keyword>
<reference evidence="12" key="2">
    <citation type="submission" date="2021-08" db="EMBL/GenBank/DDBJ databases">
        <authorList>
            <person name="Eriksson T."/>
        </authorList>
    </citation>
    <scope>NUCLEOTIDE SEQUENCE</scope>
    <source>
        <strain evidence="12">Stoneville</strain>
        <tissue evidence="12">Whole head</tissue>
    </source>
</reference>
<feature type="domain" description="G-protein coupled receptors family 1 profile" evidence="11">
    <location>
        <begin position="199"/>
        <end position="418"/>
    </location>
</feature>
<evidence type="ECO:0000256" key="9">
    <source>
        <dbReference type="SAM" id="MobiDB-lite"/>
    </source>
</evidence>
<dbReference type="Pfam" id="PF00001">
    <property type="entry name" value="7tm_1"/>
    <property type="match status" value="1"/>
</dbReference>
<dbReference type="GO" id="GO:0022857">
    <property type="term" value="F:transmembrane transporter activity"/>
    <property type="evidence" value="ECO:0007669"/>
    <property type="project" value="InterPro"/>
</dbReference>
<reference evidence="12" key="1">
    <citation type="journal article" date="2020" name="J Insects Food Feed">
        <title>The yellow mealworm (Tenebrio molitor) genome: a resource for the emerging insects as food and feed industry.</title>
        <authorList>
            <person name="Eriksson T."/>
            <person name="Andere A."/>
            <person name="Kelstrup H."/>
            <person name="Emery V."/>
            <person name="Picard C."/>
        </authorList>
    </citation>
    <scope>NUCLEOTIDE SEQUENCE</scope>
    <source>
        <strain evidence="12">Stoneville</strain>
        <tissue evidence="12">Whole head</tissue>
    </source>
</reference>
<keyword evidence="6 10" id="KW-1133">Transmembrane helix</keyword>
<accession>A0A8J6HDX1</accession>
<evidence type="ECO:0000256" key="5">
    <source>
        <dbReference type="ARBA" id="ARBA00022856"/>
    </source>
</evidence>
<evidence type="ECO:0000256" key="6">
    <source>
        <dbReference type="ARBA" id="ARBA00022989"/>
    </source>
</evidence>
<keyword evidence="13" id="KW-1185">Reference proteome</keyword>
<feature type="transmembrane region" description="Helical" evidence="10">
    <location>
        <begin position="237"/>
        <end position="258"/>
    </location>
</feature>
<evidence type="ECO:0000313" key="13">
    <source>
        <dbReference type="Proteomes" id="UP000719412"/>
    </source>
</evidence>
<dbReference type="PANTHER" id="PTHR11654">
    <property type="entry name" value="OLIGOPEPTIDE TRANSPORTER-RELATED"/>
    <property type="match status" value="1"/>
</dbReference>
<feature type="transmembrane region" description="Helical" evidence="10">
    <location>
        <begin position="279"/>
        <end position="299"/>
    </location>
</feature>
<evidence type="ECO:0000313" key="12">
    <source>
        <dbReference type="EMBL" id="KAH0812622.1"/>
    </source>
</evidence>
<dbReference type="PROSITE" id="PS50262">
    <property type="entry name" value="G_PROTEIN_RECEP_F1_2"/>
    <property type="match status" value="1"/>
</dbReference>
<dbReference type="InterPro" id="IPR000109">
    <property type="entry name" value="POT_fam"/>
</dbReference>
<dbReference type="SUPFAM" id="SSF103473">
    <property type="entry name" value="MFS general substrate transporter"/>
    <property type="match status" value="1"/>
</dbReference>
<feature type="transmembrane region" description="Helical" evidence="10">
    <location>
        <begin position="26"/>
        <end position="49"/>
    </location>
</feature>
<dbReference type="InterPro" id="IPR017452">
    <property type="entry name" value="GPCR_Rhodpsn_7TM"/>
</dbReference>
<feature type="transmembrane region" description="Helical" evidence="10">
    <location>
        <begin position="201"/>
        <end position="225"/>
    </location>
</feature>
<comment type="subcellular location">
    <subcellularLocation>
        <location evidence="1 8">Membrane</location>
        <topology evidence="1 8">Multi-pass membrane protein</topology>
    </subcellularLocation>
</comment>
<feature type="transmembrane region" description="Helical" evidence="10">
    <location>
        <begin position="370"/>
        <end position="391"/>
    </location>
</feature>
<evidence type="ECO:0000256" key="10">
    <source>
        <dbReference type="SAM" id="Phobius"/>
    </source>
</evidence>
<dbReference type="SUPFAM" id="SSF101447">
    <property type="entry name" value="Formin homology 2 domain (FH2 domain)"/>
    <property type="match status" value="1"/>
</dbReference>
<dbReference type="GO" id="GO:0006857">
    <property type="term" value="P:oligopeptide transport"/>
    <property type="evidence" value="ECO:0007669"/>
    <property type="project" value="InterPro"/>
</dbReference>
<gene>
    <name evidence="12" type="ORF">GEV33_010169</name>
</gene>
<dbReference type="PROSITE" id="PS01023">
    <property type="entry name" value="PTR2_2"/>
    <property type="match status" value="1"/>
</dbReference>
<keyword evidence="5" id="KW-0653">Protein transport</keyword>
<evidence type="ECO:0000256" key="4">
    <source>
        <dbReference type="ARBA" id="ARBA00022692"/>
    </source>
</evidence>
<evidence type="ECO:0000256" key="2">
    <source>
        <dbReference type="ARBA" id="ARBA00005982"/>
    </source>
</evidence>
<dbReference type="CDD" id="cd00637">
    <property type="entry name" value="7tm_classA_rhodopsin-like"/>
    <property type="match status" value="1"/>
</dbReference>
<dbReference type="EMBL" id="JABDTM020025906">
    <property type="protein sequence ID" value="KAH0812622.1"/>
    <property type="molecule type" value="Genomic_DNA"/>
</dbReference>
<keyword evidence="5" id="KW-0571">Peptide transport</keyword>
<feature type="transmembrane region" description="Helical" evidence="10">
    <location>
        <begin position="1235"/>
        <end position="1253"/>
    </location>
</feature>
<comment type="similarity">
    <text evidence="3">Belongs to the G-protein coupled receptor 1 family.</text>
</comment>
<dbReference type="Gene3D" id="1.20.1250.20">
    <property type="entry name" value="MFS general substrate transporter like domains"/>
    <property type="match status" value="2"/>
</dbReference>
<evidence type="ECO:0000256" key="1">
    <source>
        <dbReference type="ARBA" id="ARBA00004141"/>
    </source>
</evidence>
<organism evidence="12 13">
    <name type="scientific">Tenebrio molitor</name>
    <name type="common">Yellow mealworm beetle</name>
    <dbReference type="NCBI Taxonomy" id="7067"/>
    <lineage>
        <taxon>Eukaryota</taxon>
        <taxon>Metazoa</taxon>
        <taxon>Ecdysozoa</taxon>
        <taxon>Arthropoda</taxon>
        <taxon>Hexapoda</taxon>
        <taxon>Insecta</taxon>
        <taxon>Pterygota</taxon>
        <taxon>Neoptera</taxon>
        <taxon>Endopterygota</taxon>
        <taxon>Coleoptera</taxon>
        <taxon>Polyphaga</taxon>
        <taxon>Cucujiformia</taxon>
        <taxon>Tenebrionidae</taxon>
        <taxon>Tenebrio</taxon>
    </lineage>
</organism>